<dbReference type="InterPro" id="IPR036909">
    <property type="entry name" value="Cyt_c-like_dom_sf"/>
</dbReference>
<dbReference type="InterPro" id="IPR009056">
    <property type="entry name" value="Cyt_c-like_dom"/>
</dbReference>
<evidence type="ECO:0000256" key="1">
    <source>
        <dbReference type="ARBA" id="ARBA00022617"/>
    </source>
</evidence>
<dbReference type="Gene3D" id="1.10.760.10">
    <property type="entry name" value="Cytochrome c-like domain"/>
    <property type="match status" value="2"/>
</dbReference>
<evidence type="ECO:0000313" key="6">
    <source>
        <dbReference type="EMBL" id="RZD14188.1"/>
    </source>
</evidence>
<gene>
    <name evidence="6" type="ORF">EVJ47_08120</name>
</gene>
<protein>
    <recommendedName>
        <fullName evidence="5">Cytochrome c domain-containing protein</fullName>
    </recommendedName>
</protein>
<accession>A0A519BAF1</accession>
<evidence type="ECO:0000313" key="7">
    <source>
        <dbReference type="Proteomes" id="UP000320813"/>
    </source>
</evidence>
<dbReference type="PROSITE" id="PS51007">
    <property type="entry name" value="CYTC"/>
    <property type="match status" value="1"/>
</dbReference>
<organism evidence="6 7">
    <name type="scientific">Candidatus Acidulodesulfobacterium ferriphilum</name>
    <dbReference type="NCBI Taxonomy" id="2597223"/>
    <lineage>
        <taxon>Bacteria</taxon>
        <taxon>Deltaproteobacteria</taxon>
        <taxon>Candidatus Acidulodesulfobacterales</taxon>
        <taxon>Candidatus Acidulodesulfobacterium</taxon>
    </lineage>
</organism>
<reference evidence="6 7" key="1">
    <citation type="submission" date="2019-01" db="EMBL/GenBank/DDBJ databases">
        <title>Insights into ecological role of a new deltaproteobacterial order Candidatus Sinidesulfobacterales (Sva0485) by metagenomics and metatranscriptomics.</title>
        <authorList>
            <person name="Tan S."/>
            <person name="Liu J."/>
            <person name="Fang Y."/>
            <person name="Hedlund B.P."/>
            <person name="Lian Z.H."/>
            <person name="Huang L.Y."/>
            <person name="Li J.T."/>
            <person name="Huang L.N."/>
            <person name="Li W.J."/>
            <person name="Jiang H.C."/>
            <person name="Dong H.L."/>
            <person name="Shu W.S."/>
        </authorList>
    </citation>
    <scope>NUCLEOTIDE SEQUENCE [LARGE SCALE GENOMIC DNA]</scope>
    <source>
        <strain evidence="6">AP3</strain>
    </source>
</reference>
<proteinExistence type="predicted"/>
<evidence type="ECO:0000256" key="3">
    <source>
        <dbReference type="ARBA" id="ARBA00023004"/>
    </source>
</evidence>
<dbReference type="SUPFAM" id="SSF46626">
    <property type="entry name" value="Cytochrome c"/>
    <property type="match status" value="2"/>
</dbReference>
<dbReference type="Proteomes" id="UP000320813">
    <property type="component" value="Unassembled WGS sequence"/>
</dbReference>
<evidence type="ECO:0000259" key="5">
    <source>
        <dbReference type="PROSITE" id="PS51007"/>
    </source>
</evidence>
<feature type="domain" description="Cytochrome c" evidence="5">
    <location>
        <begin position="43"/>
        <end position="139"/>
    </location>
</feature>
<keyword evidence="1 4" id="KW-0349">Heme</keyword>
<dbReference type="GO" id="GO:0009055">
    <property type="term" value="F:electron transfer activity"/>
    <property type="evidence" value="ECO:0007669"/>
    <property type="project" value="InterPro"/>
</dbReference>
<dbReference type="Pfam" id="PF21342">
    <property type="entry name" value="SoxA-TsdA_cyt-c"/>
    <property type="match status" value="2"/>
</dbReference>
<dbReference type="GO" id="GO:0020037">
    <property type="term" value="F:heme binding"/>
    <property type="evidence" value="ECO:0007669"/>
    <property type="project" value="InterPro"/>
</dbReference>
<sequence>MKRFILVVLGVFLVIFASYFFNSIAYAKGKLNKKMIAKEKIQAALKLGKAEFYSAKLGTNGFSCAKCHVDSIGTYIPKTGKVVRSLAGVAATFPRFNPKTHQIITLGERLNMCIVHALKGKPLSGQKLNYLTLYVTYLSNGYRIKGYNATPSPTFTKACLRPKTLQQALTLGKHYYDTPLGASDFSCDSCHPGGGAGVLGGKPTKPVIGHAVYYPKYKKWGGIITMQDQFNHCIYTGETGFKKKIGSKAWKYLDLYVYSLSKGYKISVGK</sequence>
<name>A0A519BAF1_9DELT</name>
<keyword evidence="3 4" id="KW-0408">Iron</keyword>
<dbReference type="AlphaFoldDB" id="A0A519BAF1"/>
<evidence type="ECO:0000256" key="4">
    <source>
        <dbReference type="PROSITE-ProRule" id="PRU00433"/>
    </source>
</evidence>
<dbReference type="GO" id="GO:0046872">
    <property type="term" value="F:metal ion binding"/>
    <property type="evidence" value="ECO:0007669"/>
    <property type="project" value="UniProtKB-KW"/>
</dbReference>
<dbReference type="EMBL" id="SGBD01000004">
    <property type="protein sequence ID" value="RZD14188.1"/>
    <property type="molecule type" value="Genomic_DNA"/>
</dbReference>
<evidence type="ECO:0000256" key="2">
    <source>
        <dbReference type="ARBA" id="ARBA00022723"/>
    </source>
</evidence>
<comment type="caution">
    <text evidence="6">The sequence shown here is derived from an EMBL/GenBank/DDBJ whole genome shotgun (WGS) entry which is preliminary data.</text>
</comment>
<keyword evidence="2 4" id="KW-0479">Metal-binding</keyword>